<evidence type="ECO:0000259" key="6">
    <source>
        <dbReference type="Pfam" id="PF03151"/>
    </source>
</evidence>
<organism evidence="7 8">
    <name type="scientific">Pomacea canaliculata</name>
    <name type="common">Golden apple snail</name>
    <dbReference type="NCBI Taxonomy" id="400727"/>
    <lineage>
        <taxon>Eukaryota</taxon>
        <taxon>Metazoa</taxon>
        <taxon>Spiralia</taxon>
        <taxon>Lophotrochozoa</taxon>
        <taxon>Mollusca</taxon>
        <taxon>Gastropoda</taxon>
        <taxon>Caenogastropoda</taxon>
        <taxon>Architaenioglossa</taxon>
        <taxon>Ampullarioidea</taxon>
        <taxon>Ampullariidae</taxon>
        <taxon>Pomacea</taxon>
    </lineage>
</organism>
<feature type="transmembrane region" description="Helical" evidence="5">
    <location>
        <begin position="25"/>
        <end position="45"/>
    </location>
</feature>
<keyword evidence="3 5" id="KW-1133">Transmembrane helix</keyword>
<protein>
    <recommendedName>
        <fullName evidence="6">Sugar phosphate transporter domain-containing protein</fullName>
    </recommendedName>
</protein>
<evidence type="ECO:0000256" key="5">
    <source>
        <dbReference type="SAM" id="Phobius"/>
    </source>
</evidence>
<feature type="transmembrane region" description="Helical" evidence="5">
    <location>
        <begin position="217"/>
        <end position="240"/>
    </location>
</feature>
<dbReference type="InterPro" id="IPR050186">
    <property type="entry name" value="TPT_transporter"/>
</dbReference>
<feature type="transmembrane region" description="Helical" evidence="5">
    <location>
        <begin position="172"/>
        <end position="191"/>
    </location>
</feature>
<comment type="caution">
    <text evidence="7">The sequence shown here is derived from an EMBL/GenBank/DDBJ whole genome shotgun (WGS) entry which is preliminary data.</text>
</comment>
<name>A0A2T7PYL3_POMCA</name>
<feature type="domain" description="Sugar phosphate transporter" evidence="6">
    <location>
        <begin position="38"/>
        <end position="229"/>
    </location>
</feature>
<feature type="transmembrane region" description="Helical" evidence="5">
    <location>
        <begin position="92"/>
        <end position="112"/>
    </location>
</feature>
<dbReference type="STRING" id="400727.A0A2T7PYL3"/>
<dbReference type="Pfam" id="PF03151">
    <property type="entry name" value="TPT"/>
    <property type="match status" value="1"/>
</dbReference>
<dbReference type="InterPro" id="IPR004853">
    <property type="entry name" value="Sugar_P_trans_dom"/>
</dbReference>
<comment type="subcellular location">
    <subcellularLocation>
        <location evidence="1">Membrane</location>
        <topology evidence="1">Multi-pass membrane protein</topology>
    </subcellularLocation>
</comment>
<dbReference type="GO" id="GO:0016020">
    <property type="term" value="C:membrane"/>
    <property type="evidence" value="ECO:0007669"/>
    <property type="project" value="UniProtKB-SubCell"/>
</dbReference>
<dbReference type="PANTHER" id="PTHR11132">
    <property type="entry name" value="SOLUTE CARRIER FAMILY 35"/>
    <property type="match status" value="1"/>
</dbReference>
<evidence type="ECO:0000256" key="4">
    <source>
        <dbReference type="ARBA" id="ARBA00023136"/>
    </source>
</evidence>
<reference evidence="7 8" key="1">
    <citation type="submission" date="2018-04" db="EMBL/GenBank/DDBJ databases">
        <title>The genome of golden apple snail Pomacea canaliculata provides insight into stress tolerance and invasive adaptation.</title>
        <authorList>
            <person name="Liu C."/>
            <person name="Liu B."/>
            <person name="Ren Y."/>
            <person name="Zhang Y."/>
            <person name="Wang H."/>
            <person name="Li S."/>
            <person name="Jiang F."/>
            <person name="Yin L."/>
            <person name="Zhang G."/>
            <person name="Qian W."/>
            <person name="Fan W."/>
        </authorList>
    </citation>
    <scope>NUCLEOTIDE SEQUENCE [LARGE SCALE GENOMIC DNA]</scope>
    <source>
        <strain evidence="7">SZHN2017</strain>
        <tissue evidence="7">Muscle</tissue>
    </source>
</reference>
<dbReference type="AlphaFoldDB" id="A0A2T7PYL3"/>
<evidence type="ECO:0000256" key="2">
    <source>
        <dbReference type="ARBA" id="ARBA00022692"/>
    </source>
</evidence>
<evidence type="ECO:0000313" key="8">
    <source>
        <dbReference type="Proteomes" id="UP000245119"/>
    </source>
</evidence>
<proteinExistence type="predicted"/>
<dbReference type="EMBL" id="PZQS01000001">
    <property type="protein sequence ID" value="PVD38487.1"/>
    <property type="molecule type" value="Genomic_DNA"/>
</dbReference>
<keyword evidence="2 5" id="KW-0812">Transmembrane</keyword>
<feature type="transmembrane region" description="Helical" evidence="5">
    <location>
        <begin position="148"/>
        <end position="166"/>
    </location>
</feature>
<keyword evidence="8" id="KW-1185">Reference proteome</keyword>
<dbReference type="OrthoDB" id="417037at2759"/>
<keyword evidence="4 5" id="KW-0472">Membrane</keyword>
<feature type="transmembrane region" description="Helical" evidence="5">
    <location>
        <begin position="260"/>
        <end position="279"/>
    </location>
</feature>
<sequence>MGHKDSSTVVELEVIGQDIAGLQTILKGIAAAGFYGICSVSSAFVTKALLDTMKFDFPVMVMVVQMIFTIIILEGLRFAGVIDLPRYTIKRGLSFLWPAVFYGLNAVFSLSALAHMNIAMYGVLKRCVPISTMVFSTFILNQGCPSRVIMLTVFMLSMGCVIAGFGDLTFNFTAYLCGIISNFTQALYLLLVQRHAQHHKMSTTETLHLNCHNSLPILLLLLWLMARLTSALTTSVVGGLKAMVQTLLGLFTFGGVSHNVPTYVGISLNLLGGIGYIAAKYQENRTVHKDLHKVMSLPSFTAKGFFKGKGQEEASEDNTSCSLESRNGECVKEREVIKAMKSHSITD</sequence>
<feature type="transmembrane region" description="Helical" evidence="5">
    <location>
        <begin position="57"/>
        <end position="80"/>
    </location>
</feature>
<evidence type="ECO:0000256" key="3">
    <source>
        <dbReference type="ARBA" id="ARBA00022989"/>
    </source>
</evidence>
<gene>
    <name evidence="7" type="ORF">C0Q70_01102</name>
</gene>
<evidence type="ECO:0000313" key="7">
    <source>
        <dbReference type="EMBL" id="PVD38487.1"/>
    </source>
</evidence>
<evidence type="ECO:0000256" key="1">
    <source>
        <dbReference type="ARBA" id="ARBA00004141"/>
    </source>
</evidence>
<accession>A0A2T7PYL3</accession>
<dbReference type="Proteomes" id="UP000245119">
    <property type="component" value="Linkage Group LG1"/>
</dbReference>